<keyword evidence="1" id="KW-0732">Signal</keyword>
<reference evidence="2" key="1">
    <citation type="journal article" date="2020" name="Stud. Mycol.">
        <title>101 Dothideomycetes genomes: a test case for predicting lifestyles and emergence of pathogens.</title>
        <authorList>
            <person name="Haridas S."/>
            <person name="Albert R."/>
            <person name="Binder M."/>
            <person name="Bloem J."/>
            <person name="Labutti K."/>
            <person name="Salamov A."/>
            <person name="Andreopoulos B."/>
            <person name="Baker S."/>
            <person name="Barry K."/>
            <person name="Bills G."/>
            <person name="Bluhm B."/>
            <person name="Cannon C."/>
            <person name="Castanera R."/>
            <person name="Culley D."/>
            <person name="Daum C."/>
            <person name="Ezra D."/>
            <person name="Gonzalez J."/>
            <person name="Henrissat B."/>
            <person name="Kuo A."/>
            <person name="Liang C."/>
            <person name="Lipzen A."/>
            <person name="Lutzoni F."/>
            <person name="Magnuson J."/>
            <person name="Mondo S."/>
            <person name="Nolan M."/>
            <person name="Ohm R."/>
            <person name="Pangilinan J."/>
            <person name="Park H.-J."/>
            <person name="Ramirez L."/>
            <person name="Alfaro M."/>
            <person name="Sun H."/>
            <person name="Tritt A."/>
            <person name="Yoshinaga Y."/>
            <person name="Zwiers L.-H."/>
            <person name="Turgeon B."/>
            <person name="Goodwin S."/>
            <person name="Spatafora J."/>
            <person name="Crous P."/>
            <person name="Grigoriev I."/>
        </authorList>
    </citation>
    <scope>NUCLEOTIDE SEQUENCE</scope>
    <source>
        <strain evidence="2">HMLAC05119</strain>
    </source>
</reference>
<organism evidence="2 3">
    <name type="scientific">Ampelomyces quisqualis</name>
    <name type="common">Powdery mildew agent</name>
    <dbReference type="NCBI Taxonomy" id="50730"/>
    <lineage>
        <taxon>Eukaryota</taxon>
        <taxon>Fungi</taxon>
        <taxon>Dikarya</taxon>
        <taxon>Ascomycota</taxon>
        <taxon>Pezizomycotina</taxon>
        <taxon>Dothideomycetes</taxon>
        <taxon>Pleosporomycetidae</taxon>
        <taxon>Pleosporales</taxon>
        <taxon>Pleosporineae</taxon>
        <taxon>Phaeosphaeriaceae</taxon>
        <taxon>Ampelomyces</taxon>
    </lineage>
</organism>
<evidence type="ECO:0000256" key="1">
    <source>
        <dbReference type="SAM" id="SignalP"/>
    </source>
</evidence>
<dbReference type="AlphaFoldDB" id="A0A6A5QDK8"/>
<dbReference type="Proteomes" id="UP000800096">
    <property type="component" value="Unassembled WGS sequence"/>
</dbReference>
<evidence type="ECO:0000313" key="3">
    <source>
        <dbReference type="Proteomes" id="UP000800096"/>
    </source>
</evidence>
<accession>A0A6A5QDK8</accession>
<dbReference type="EMBL" id="ML979138">
    <property type="protein sequence ID" value="KAF1913701.1"/>
    <property type="molecule type" value="Genomic_DNA"/>
</dbReference>
<evidence type="ECO:0000313" key="2">
    <source>
        <dbReference type="EMBL" id="KAF1913701.1"/>
    </source>
</evidence>
<keyword evidence="3" id="KW-1185">Reference proteome</keyword>
<feature type="signal peptide" evidence="1">
    <location>
        <begin position="1"/>
        <end position="18"/>
    </location>
</feature>
<proteinExistence type="predicted"/>
<name>A0A6A5QDK8_AMPQU</name>
<gene>
    <name evidence="2" type="ORF">BDU57DRAFT_580194</name>
</gene>
<feature type="chain" id="PRO_5025449717" evidence="1">
    <location>
        <begin position="19"/>
        <end position="242"/>
    </location>
</feature>
<sequence>MYSLLVTVLALPTLLISASPLNNIDARELVNGLSSPLHLRSGVVELKIGVKKMNVGYNPSATLDKAVQEALRGACFEVDRQSCGPNVKRKFSVDVRKQRQLKSGTWENYLDREDMYVTVDSAQWHGNKVIYDLLVRAVASAADHAAWGTGSCEQFAVDQGEELNLEMFNFCNTADRISVSIPGGNWMNVRFKSSSEFGNYDCGKIKNTAEGYLSKDLLPEIRKAVGDEDLFVLPTCLYSLDR</sequence>
<protein>
    <submittedName>
        <fullName evidence="2">Uncharacterized protein</fullName>
    </submittedName>
</protein>